<organism evidence="1 2">
    <name type="scientific">Rotaria magnacalcarata</name>
    <dbReference type="NCBI Taxonomy" id="392030"/>
    <lineage>
        <taxon>Eukaryota</taxon>
        <taxon>Metazoa</taxon>
        <taxon>Spiralia</taxon>
        <taxon>Gnathifera</taxon>
        <taxon>Rotifera</taxon>
        <taxon>Eurotatoria</taxon>
        <taxon>Bdelloidea</taxon>
        <taxon>Philodinida</taxon>
        <taxon>Philodinidae</taxon>
        <taxon>Rotaria</taxon>
    </lineage>
</organism>
<proteinExistence type="predicted"/>
<dbReference type="AlphaFoldDB" id="A0A8S2QCA2"/>
<evidence type="ECO:0000313" key="2">
    <source>
        <dbReference type="Proteomes" id="UP000681967"/>
    </source>
</evidence>
<dbReference type="Proteomes" id="UP000681967">
    <property type="component" value="Unassembled WGS sequence"/>
</dbReference>
<dbReference type="EMBL" id="CAJOBH010007719">
    <property type="protein sequence ID" value="CAF4092557.1"/>
    <property type="molecule type" value="Genomic_DNA"/>
</dbReference>
<evidence type="ECO:0000313" key="1">
    <source>
        <dbReference type="EMBL" id="CAF4092557.1"/>
    </source>
</evidence>
<protein>
    <recommendedName>
        <fullName evidence="3">F-box domain-containing protein</fullName>
    </recommendedName>
</protein>
<reference evidence="1" key="1">
    <citation type="submission" date="2021-02" db="EMBL/GenBank/DDBJ databases">
        <authorList>
            <person name="Nowell W R."/>
        </authorList>
    </citation>
    <scope>NUCLEOTIDE SEQUENCE</scope>
</reference>
<gene>
    <name evidence="1" type="ORF">BYL167_LOCUS18685</name>
</gene>
<sequence length="279" mass="32116">MHHSTVNILSLCDEMLLAIFNKLNNIDVLYSLIGVNQKLDRLARDITCTQSVDLVTISSNELNDTRNKSILDRFYVDIIPRIQHNIEYFTLDSLSIDCVLRIGNYHKLHKLILVNVQLEATSHIFNEKSSIIDIFKHQISHLTITVNDGSTDICRYLPSKTCYSSSIVHLNIRVRDLDGCLRLLDGRLSQLQTFIAEVDYIYNTSVIINNTVKMNEELLPTPDDVKRALIQRGYNVNCYTDYSVFSNGQCHIYSLPFTMDRMYTHSSKFHGDLSLTVRY</sequence>
<comment type="caution">
    <text evidence="1">The sequence shown here is derived from an EMBL/GenBank/DDBJ whole genome shotgun (WGS) entry which is preliminary data.</text>
</comment>
<name>A0A8S2QCA2_9BILA</name>
<evidence type="ECO:0008006" key="3">
    <source>
        <dbReference type="Google" id="ProtNLM"/>
    </source>
</evidence>
<accession>A0A8S2QCA2</accession>